<name>J0CX35_AURST</name>
<dbReference type="KEGG" id="adl:AURDEDRAFT_117431"/>
<evidence type="ECO:0000313" key="1">
    <source>
        <dbReference type="EMBL" id="EJD35256.1"/>
    </source>
</evidence>
<evidence type="ECO:0000313" key="2">
    <source>
        <dbReference type="Proteomes" id="UP000006514"/>
    </source>
</evidence>
<sequence>MAQIDTNLRVRRATQLVQENAQYDGQFRLLRHCDVSKGELFLEEASDGGTLAVRYHRADVDGRILAVRYYVYHHEESSAGTDAARDVEGFVERITSHDRLLAEISSIQKSHKNVVRLYGWNTNSTREQFVVLKSGFKSAWMADEGPKCIANSLKLMVR</sequence>
<dbReference type="AlphaFoldDB" id="J0CX35"/>
<protein>
    <submittedName>
        <fullName evidence="1">Uncharacterized protein</fullName>
    </submittedName>
</protein>
<dbReference type="InParanoid" id="J0CX35"/>
<proteinExistence type="predicted"/>
<keyword evidence="2" id="KW-1185">Reference proteome</keyword>
<organism evidence="1 2">
    <name type="scientific">Auricularia subglabra (strain TFB-10046 / SS5)</name>
    <name type="common">White-rot fungus</name>
    <name type="synonym">Auricularia delicata (strain TFB10046)</name>
    <dbReference type="NCBI Taxonomy" id="717982"/>
    <lineage>
        <taxon>Eukaryota</taxon>
        <taxon>Fungi</taxon>
        <taxon>Dikarya</taxon>
        <taxon>Basidiomycota</taxon>
        <taxon>Agaricomycotina</taxon>
        <taxon>Agaricomycetes</taxon>
        <taxon>Auriculariales</taxon>
        <taxon>Auriculariaceae</taxon>
        <taxon>Auricularia</taxon>
    </lineage>
</organism>
<reference evidence="2" key="1">
    <citation type="journal article" date="2012" name="Science">
        <title>The Paleozoic origin of enzymatic lignin decomposition reconstructed from 31 fungal genomes.</title>
        <authorList>
            <person name="Floudas D."/>
            <person name="Binder M."/>
            <person name="Riley R."/>
            <person name="Barry K."/>
            <person name="Blanchette R.A."/>
            <person name="Henrissat B."/>
            <person name="Martinez A.T."/>
            <person name="Otillar R."/>
            <person name="Spatafora J.W."/>
            <person name="Yadav J.S."/>
            <person name="Aerts A."/>
            <person name="Benoit I."/>
            <person name="Boyd A."/>
            <person name="Carlson A."/>
            <person name="Copeland A."/>
            <person name="Coutinho P.M."/>
            <person name="de Vries R.P."/>
            <person name="Ferreira P."/>
            <person name="Findley K."/>
            <person name="Foster B."/>
            <person name="Gaskell J."/>
            <person name="Glotzer D."/>
            <person name="Gorecki P."/>
            <person name="Heitman J."/>
            <person name="Hesse C."/>
            <person name="Hori C."/>
            <person name="Igarashi K."/>
            <person name="Jurgens J.A."/>
            <person name="Kallen N."/>
            <person name="Kersten P."/>
            <person name="Kohler A."/>
            <person name="Kuees U."/>
            <person name="Kumar T.K.A."/>
            <person name="Kuo A."/>
            <person name="LaButti K."/>
            <person name="Larrondo L.F."/>
            <person name="Lindquist E."/>
            <person name="Ling A."/>
            <person name="Lombard V."/>
            <person name="Lucas S."/>
            <person name="Lundell T."/>
            <person name="Martin R."/>
            <person name="McLaughlin D.J."/>
            <person name="Morgenstern I."/>
            <person name="Morin E."/>
            <person name="Murat C."/>
            <person name="Nagy L.G."/>
            <person name="Nolan M."/>
            <person name="Ohm R.A."/>
            <person name="Patyshakuliyeva A."/>
            <person name="Rokas A."/>
            <person name="Ruiz-Duenas F.J."/>
            <person name="Sabat G."/>
            <person name="Salamov A."/>
            <person name="Samejima M."/>
            <person name="Schmutz J."/>
            <person name="Slot J.C."/>
            <person name="St John F."/>
            <person name="Stenlid J."/>
            <person name="Sun H."/>
            <person name="Sun S."/>
            <person name="Syed K."/>
            <person name="Tsang A."/>
            <person name="Wiebenga A."/>
            <person name="Young D."/>
            <person name="Pisabarro A."/>
            <person name="Eastwood D.C."/>
            <person name="Martin F."/>
            <person name="Cullen D."/>
            <person name="Grigoriev I.V."/>
            <person name="Hibbett D.S."/>
        </authorList>
    </citation>
    <scope>NUCLEOTIDE SEQUENCE [LARGE SCALE GENOMIC DNA]</scope>
    <source>
        <strain evidence="2">TFB10046</strain>
    </source>
</reference>
<accession>J0CX35</accession>
<dbReference type="EMBL" id="JH687897">
    <property type="protein sequence ID" value="EJD35256.1"/>
    <property type="molecule type" value="Genomic_DNA"/>
</dbReference>
<gene>
    <name evidence="1" type="ORF">AURDEDRAFT_117431</name>
</gene>
<dbReference type="Proteomes" id="UP000006514">
    <property type="component" value="Unassembled WGS sequence"/>
</dbReference>